<dbReference type="RefSeq" id="WP_020511259.1">
    <property type="nucleotide sequence ID" value="NZ_JBIAZU010000001.1"/>
</dbReference>
<evidence type="ECO:0000313" key="3">
    <source>
        <dbReference type="Proteomes" id="UP001602245"/>
    </source>
</evidence>
<dbReference type="Proteomes" id="UP001602245">
    <property type="component" value="Unassembled WGS sequence"/>
</dbReference>
<protein>
    <submittedName>
        <fullName evidence="2">Uncharacterized protein</fullName>
    </submittedName>
</protein>
<keyword evidence="1" id="KW-1133">Transmembrane helix</keyword>
<keyword evidence="3" id="KW-1185">Reference proteome</keyword>
<keyword evidence="1" id="KW-0472">Membrane</keyword>
<gene>
    <name evidence="2" type="ORF">ACFY35_03145</name>
</gene>
<dbReference type="Gene3D" id="1.20.5.620">
    <property type="entry name" value="F1F0 ATP synthase subunit B, membrane domain"/>
    <property type="match status" value="1"/>
</dbReference>
<accession>A0ABW6W883</accession>
<feature type="transmembrane region" description="Helical" evidence="1">
    <location>
        <begin position="27"/>
        <end position="44"/>
    </location>
</feature>
<name>A0ABW6W883_9ACTN</name>
<dbReference type="EMBL" id="JBIAZU010000001">
    <property type="protein sequence ID" value="MFF5288406.1"/>
    <property type="molecule type" value="Genomic_DNA"/>
</dbReference>
<evidence type="ECO:0000313" key="2">
    <source>
        <dbReference type="EMBL" id="MFF5288406.1"/>
    </source>
</evidence>
<reference evidence="2 3" key="1">
    <citation type="submission" date="2024-10" db="EMBL/GenBank/DDBJ databases">
        <title>The Natural Products Discovery Center: Release of the First 8490 Sequenced Strains for Exploring Actinobacteria Biosynthetic Diversity.</title>
        <authorList>
            <person name="Kalkreuter E."/>
            <person name="Kautsar S.A."/>
            <person name="Yang D."/>
            <person name="Bader C.D."/>
            <person name="Teijaro C.N."/>
            <person name="Fluegel L."/>
            <person name="Davis C.M."/>
            <person name="Simpson J.R."/>
            <person name="Lauterbach L."/>
            <person name="Steele A.D."/>
            <person name="Gui C."/>
            <person name="Meng S."/>
            <person name="Li G."/>
            <person name="Viehrig K."/>
            <person name="Ye F."/>
            <person name="Su P."/>
            <person name="Kiefer A.F."/>
            <person name="Nichols A."/>
            <person name="Cepeda A.J."/>
            <person name="Yan W."/>
            <person name="Fan B."/>
            <person name="Jiang Y."/>
            <person name="Adhikari A."/>
            <person name="Zheng C.-J."/>
            <person name="Schuster L."/>
            <person name="Cowan T.M."/>
            <person name="Smanski M.J."/>
            <person name="Chevrette M.G."/>
            <person name="De Carvalho L.P.S."/>
            <person name="Shen B."/>
        </authorList>
    </citation>
    <scope>NUCLEOTIDE SEQUENCE [LARGE SCALE GENOMIC DNA]</scope>
    <source>
        <strain evidence="2 3">NPDC000087</strain>
    </source>
</reference>
<sequence>MKRWGLFLFGAGAGAVAGVQIGGPAMLPALVAVAAGLLLLALGARSGQGDLVGDAMAARGTPEAAKPSLAGLGSRVEQILSLAKAQADDHIATAEATAARIVAEARAEAARISPE</sequence>
<keyword evidence="1" id="KW-0812">Transmembrane</keyword>
<comment type="caution">
    <text evidence="2">The sequence shown here is derived from an EMBL/GenBank/DDBJ whole genome shotgun (WGS) entry which is preliminary data.</text>
</comment>
<organism evidence="2 3">
    <name type="scientific">Paractinoplanes globisporus</name>
    <dbReference type="NCBI Taxonomy" id="113565"/>
    <lineage>
        <taxon>Bacteria</taxon>
        <taxon>Bacillati</taxon>
        <taxon>Actinomycetota</taxon>
        <taxon>Actinomycetes</taxon>
        <taxon>Micromonosporales</taxon>
        <taxon>Micromonosporaceae</taxon>
        <taxon>Paractinoplanes</taxon>
    </lineage>
</organism>
<proteinExistence type="predicted"/>
<evidence type="ECO:0000256" key="1">
    <source>
        <dbReference type="SAM" id="Phobius"/>
    </source>
</evidence>